<comment type="function">
    <text evidence="11">Catalyzes the reversible interconversion of serine and glycine with tetrahydrofolate (THF) serving as the one-carbon carrier. This reaction serves as the major source of one-carbon groups required for the biosynthesis of purines, thymidylate, methionine, and other important biomolecules. Also exhibits THF-independent aldolase activity toward beta-hydroxyamino acids, producing glycine and aldehydes, via a retro-aldol mechanism. Thus, is able to catalyze the cleavage of L-allo-threonine.</text>
</comment>
<feature type="modified residue" description="N6-(pyridoxal phosphate)lysine" evidence="12 13">
    <location>
        <position position="228"/>
    </location>
</feature>
<evidence type="ECO:0000256" key="3">
    <source>
        <dbReference type="ARBA" id="ARBA00004496"/>
    </source>
</evidence>
<keyword evidence="15" id="KW-0489">Methyltransferase</keyword>
<comment type="pathway">
    <text evidence="12">One-carbon metabolism; tetrahydrofolate interconversion.</text>
</comment>
<reference evidence="15 16" key="1">
    <citation type="submission" date="2016-01" db="EMBL/GenBank/DDBJ databases">
        <title>Whole genome sequencing of Bhargavaea cecembensis T14.</title>
        <authorList>
            <person name="Hong K.W."/>
        </authorList>
    </citation>
    <scope>NUCLEOTIDE SEQUENCE [LARGE SCALE GENOMIC DNA]</scope>
    <source>
        <strain evidence="15 16">T14</strain>
    </source>
</reference>
<dbReference type="RefSeq" id="WP_063179910.1">
    <property type="nucleotide sequence ID" value="NZ_LQNT01000009.1"/>
</dbReference>
<dbReference type="UniPathway" id="UPA00193"/>
<evidence type="ECO:0000256" key="5">
    <source>
        <dbReference type="ARBA" id="ARBA00011738"/>
    </source>
</evidence>
<dbReference type="InterPro" id="IPR001085">
    <property type="entry name" value="Ser_HO-MeTrfase"/>
</dbReference>
<dbReference type="HAMAP" id="MF_00051">
    <property type="entry name" value="SHMT"/>
    <property type="match status" value="1"/>
</dbReference>
<feature type="site" description="Plays an important role in substrate specificity" evidence="12">
    <location>
        <position position="227"/>
    </location>
</feature>
<sequence length="423" mass="46379">MKLEHVKSQDQAVYEAIMAEKKRQQDNIELIASENFVSEAVMEAQGSVLTNKYAEGYPGKRYYGGCEHVDVVENIARDRLKEIFGAEHANVQPHSGAQANMAVYFTVLEHGDTVLGMNLSHGGHLTHGSPVNFSGVQYNFVEYGVSESDEMIDYEDVRQKALEHKPKLIVAGASAYPREIDFKKFREIADEVGAYFMVDMAHIAGLVAAGLHPNPVPYAHFVTSTTHKTLRGPRGGIILTTEEFAKKIDKSIFPGLQGGPLMHVISAKAVAFGEALKPEFKEYIGQVVKNAKALGESLTAERIDLVSGGTDNHLLLLNLRSVGITGKIAEHVLDEAGITVNKNTIPFDTEKPFVTSGIRIGTPAVTSRGFKEEEMKEIGAIMAKLLKNHEDESVKQEAKERVAALTSKFPLYETKEEAAAAER</sequence>
<evidence type="ECO:0000313" key="16">
    <source>
        <dbReference type="Proteomes" id="UP000076490"/>
    </source>
</evidence>
<gene>
    <name evidence="12" type="primary">glyA</name>
    <name evidence="15" type="ORF">AV656_05820</name>
</gene>
<comment type="pathway">
    <text evidence="12">Amino-acid biosynthesis; glycine biosynthesis; glycine from L-serine: step 1/1.</text>
</comment>
<evidence type="ECO:0000256" key="6">
    <source>
        <dbReference type="ARBA" id="ARBA00022490"/>
    </source>
</evidence>
<dbReference type="EC" id="2.1.2.1" evidence="12"/>
<dbReference type="Gene3D" id="3.90.1150.10">
    <property type="entry name" value="Aspartate Aminotransferase, domain 1"/>
    <property type="match status" value="1"/>
</dbReference>
<feature type="binding site" evidence="12">
    <location>
        <begin position="123"/>
        <end position="125"/>
    </location>
    <ligand>
        <name>(6S)-5,6,7,8-tetrahydrofolate</name>
        <dbReference type="ChEBI" id="CHEBI:57453"/>
    </ligand>
</feature>
<dbReference type="SUPFAM" id="SSF53383">
    <property type="entry name" value="PLP-dependent transferases"/>
    <property type="match status" value="1"/>
</dbReference>
<dbReference type="PANTHER" id="PTHR11680:SF35">
    <property type="entry name" value="SERINE HYDROXYMETHYLTRANSFERASE 1"/>
    <property type="match status" value="1"/>
</dbReference>
<dbReference type="NCBIfam" id="NF000586">
    <property type="entry name" value="PRK00011.1"/>
    <property type="match status" value="1"/>
</dbReference>
<dbReference type="InterPro" id="IPR015421">
    <property type="entry name" value="PyrdxlP-dep_Trfase_major"/>
</dbReference>
<dbReference type="InterPro" id="IPR015422">
    <property type="entry name" value="PyrdxlP-dep_Trfase_small"/>
</dbReference>
<dbReference type="GO" id="GO:0008168">
    <property type="term" value="F:methyltransferase activity"/>
    <property type="evidence" value="ECO:0007669"/>
    <property type="project" value="UniProtKB-KW"/>
</dbReference>
<evidence type="ECO:0000256" key="8">
    <source>
        <dbReference type="ARBA" id="ARBA00022605"/>
    </source>
</evidence>
<organism evidence="15 16">
    <name type="scientific">Bhargavaea cecembensis</name>
    <dbReference type="NCBI Taxonomy" id="394098"/>
    <lineage>
        <taxon>Bacteria</taxon>
        <taxon>Bacillati</taxon>
        <taxon>Bacillota</taxon>
        <taxon>Bacilli</taxon>
        <taxon>Bacillales</taxon>
        <taxon>Caryophanaceae</taxon>
        <taxon>Bhargavaea</taxon>
    </lineage>
</organism>
<comment type="similarity">
    <text evidence="4 12">Belongs to the SHMT family.</text>
</comment>
<comment type="catalytic activity">
    <reaction evidence="1 12">
        <text>(6R)-5,10-methylene-5,6,7,8-tetrahydrofolate + glycine + H2O = (6S)-5,6,7,8-tetrahydrofolate + L-serine</text>
        <dbReference type="Rhea" id="RHEA:15481"/>
        <dbReference type="ChEBI" id="CHEBI:15377"/>
        <dbReference type="ChEBI" id="CHEBI:15636"/>
        <dbReference type="ChEBI" id="CHEBI:33384"/>
        <dbReference type="ChEBI" id="CHEBI:57305"/>
        <dbReference type="ChEBI" id="CHEBI:57453"/>
        <dbReference type="EC" id="2.1.2.1"/>
    </reaction>
</comment>
<dbReference type="PIRSF" id="PIRSF000412">
    <property type="entry name" value="SHMT"/>
    <property type="match status" value="1"/>
</dbReference>
<dbReference type="FunFam" id="3.40.640.10:FF:000001">
    <property type="entry name" value="Serine hydroxymethyltransferase"/>
    <property type="match status" value="1"/>
</dbReference>
<evidence type="ECO:0000256" key="11">
    <source>
        <dbReference type="ARBA" id="ARBA00054606"/>
    </source>
</evidence>
<keyword evidence="9 12" id="KW-0808">Transferase</keyword>
<keyword evidence="7 12" id="KW-0554">One-carbon metabolism</keyword>
<name>A0A163FD96_9BACL</name>
<evidence type="ECO:0000313" key="15">
    <source>
        <dbReference type="EMBL" id="KZE38431.1"/>
    </source>
</evidence>
<dbReference type="GO" id="GO:0005829">
    <property type="term" value="C:cytosol"/>
    <property type="evidence" value="ECO:0007669"/>
    <property type="project" value="TreeGrafter"/>
</dbReference>
<proteinExistence type="inferred from homology"/>
<dbReference type="GO" id="GO:0032259">
    <property type="term" value="P:methylation"/>
    <property type="evidence" value="ECO:0007669"/>
    <property type="project" value="UniProtKB-KW"/>
</dbReference>
<dbReference type="GO" id="GO:0035999">
    <property type="term" value="P:tetrahydrofolate interconversion"/>
    <property type="evidence" value="ECO:0007669"/>
    <property type="project" value="UniProtKB-UniRule"/>
</dbReference>
<keyword evidence="6 12" id="KW-0963">Cytoplasm</keyword>
<evidence type="ECO:0000256" key="12">
    <source>
        <dbReference type="HAMAP-Rule" id="MF_00051"/>
    </source>
</evidence>
<dbReference type="FunFam" id="3.90.1150.10:FF:000003">
    <property type="entry name" value="Serine hydroxymethyltransferase"/>
    <property type="match status" value="1"/>
</dbReference>
<comment type="caution">
    <text evidence="12">Lacks conserved residue(s) required for the propagation of feature annotation.</text>
</comment>
<dbReference type="GO" id="GO:0004372">
    <property type="term" value="F:glycine hydroxymethyltransferase activity"/>
    <property type="evidence" value="ECO:0007669"/>
    <property type="project" value="UniProtKB-UniRule"/>
</dbReference>
<comment type="subcellular location">
    <subcellularLocation>
        <location evidence="3 12">Cytoplasm</location>
    </subcellularLocation>
</comment>
<evidence type="ECO:0000256" key="2">
    <source>
        <dbReference type="ARBA" id="ARBA00001933"/>
    </source>
</evidence>
<evidence type="ECO:0000256" key="13">
    <source>
        <dbReference type="PIRSR" id="PIRSR000412-50"/>
    </source>
</evidence>
<dbReference type="GO" id="GO:0019264">
    <property type="term" value="P:glycine biosynthetic process from serine"/>
    <property type="evidence" value="ECO:0007669"/>
    <property type="project" value="UniProtKB-UniRule"/>
</dbReference>
<dbReference type="InterPro" id="IPR019798">
    <property type="entry name" value="Ser_HO-MeTrfase_PLP_BS"/>
</dbReference>
<feature type="binding site" evidence="12">
    <location>
        <position position="242"/>
    </location>
    <ligand>
        <name>(6S)-5,6,7,8-tetrahydrofolate</name>
        <dbReference type="ChEBI" id="CHEBI:57453"/>
    </ligand>
</feature>
<comment type="caution">
    <text evidence="15">The sequence shown here is derived from an EMBL/GenBank/DDBJ whole genome shotgun (WGS) entry which is preliminary data.</text>
</comment>
<dbReference type="InterPro" id="IPR015424">
    <property type="entry name" value="PyrdxlP-dep_Trfase"/>
</dbReference>
<dbReference type="Gene3D" id="3.40.640.10">
    <property type="entry name" value="Type I PLP-dependent aspartate aminotransferase-like (Major domain)"/>
    <property type="match status" value="1"/>
</dbReference>
<dbReference type="OrthoDB" id="9803846at2"/>
<evidence type="ECO:0000256" key="4">
    <source>
        <dbReference type="ARBA" id="ARBA00006376"/>
    </source>
</evidence>
<accession>A0A163FD96</accession>
<dbReference type="EMBL" id="LQNT01000009">
    <property type="protein sequence ID" value="KZE38431.1"/>
    <property type="molecule type" value="Genomic_DNA"/>
</dbReference>
<evidence type="ECO:0000256" key="9">
    <source>
        <dbReference type="ARBA" id="ARBA00022679"/>
    </source>
</evidence>
<evidence type="ECO:0000256" key="10">
    <source>
        <dbReference type="ARBA" id="ARBA00022898"/>
    </source>
</evidence>
<keyword evidence="10 12" id="KW-0663">Pyridoxal phosphate</keyword>
<keyword evidence="8 12" id="KW-0028">Amino-acid biosynthesis</keyword>
<dbReference type="InterPro" id="IPR039429">
    <property type="entry name" value="SHMT-like_dom"/>
</dbReference>
<evidence type="ECO:0000256" key="7">
    <source>
        <dbReference type="ARBA" id="ARBA00022563"/>
    </source>
</evidence>
<dbReference type="CDD" id="cd00378">
    <property type="entry name" value="SHMT"/>
    <property type="match status" value="1"/>
</dbReference>
<dbReference type="InterPro" id="IPR049943">
    <property type="entry name" value="Ser_HO-MeTrfase-like"/>
</dbReference>
<dbReference type="GO" id="GO:0030170">
    <property type="term" value="F:pyridoxal phosphate binding"/>
    <property type="evidence" value="ECO:0007669"/>
    <property type="project" value="UniProtKB-UniRule"/>
</dbReference>
<feature type="binding site" evidence="12">
    <location>
        <position position="119"/>
    </location>
    <ligand>
        <name>(6S)-5,6,7,8-tetrahydrofolate</name>
        <dbReference type="ChEBI" id="CHEBI:57453"/>
    </ligand>
</feature>
<feature type="domain" description="Serine hydroxymethyltransferase-like" evidence="14">
    <location>
        <begin position="7"/>
        <end position="381"/>
    </location>
</feature>
<evidence type="ECO:0000259" key="14">
    <source>
        <dbReference type="Pfam" id="PF00464"/>
    </source>
</evidence>
<dbReference type="UniPathway" id="UPA00288">
    <property type="reaction ID" value="UER01023"/>
</dbReference>
<protein>
    <recommendedName>
        <fullName evidence="12">Serine hydroxymethyltransferase</fullName>
        <shortName evidence="12">SHMT</shortName>
        <shortName evidence="12">Serine methylase</shortName>
        <ecNumber evidence="12">2.1.2.1</ecNumber>
    </recommendedName>
</protein>
<dbReference type="AlphaFoldDB" id="A0A163FD96"/>
<dbReference type="PROSITE" id="PS00096">
    <property type="entry name" value="SHMT"/>
    <property type="match status" value="1"/>
</dbReference>
<dbReference type="PANTHER" id="PTHR11680">
    <property type="entry name" value="SERINE HYDROXYMETHYLTRANSFERASE"/>
    <property type="match status" value="1"/>
</dbReference>
<dbReference type="Proteomes" id="UP000076490">
    <property type="component" value="Unassembled WGS sequence"/>
</dbReference>
<comment type="cofactor">
    <cofactor evidence="2 12 13">
        <name>pyridoxal 5'-phosphate</name>
        <dbReference type="ChEBI" id="CHEBI:597326"/>
    </cofactor>
</comment>
<evidence type="ECO:0000256" key="1">
    <source>
        <dbReference type="ARBA" id="ARBA00001528"/>
    </source>
</evidence>
<comment type="subunit">
    <text evidence="5 12">Homodimer.</text>
</comment>
<dbReference type="Pfam" id="PF00464">
    <property type="entry name" value="SHMT"/>
    <property type="match status" value="1"/>
</dbReference>